<name>A0A369PYM1_9SPHI</name>
<dbReference type="AlphaFoldDB" id="A0A369PYM1"/>
<proteinExistence type="predicted"/>
<feature type="domain" description="HTH hxlR-type" evidence="4">
    <location>
        <begin position="13"/>
        <end position="116"/>
    </location>
</feature>
<dbReference type="PANTHER" id="PTHR33204:SF18">
    <property type="entry name" value="TRANSCRIPTIONAL REGULATORY PROTEIN"/>
    <property type="match status" value="1"/>
</dbReference>
<dbReference type="EMBL" id="QPKV01000008">
    <property type="protein sequence ID" value="RDC55188.1"/>
    <property type="molecule type" value="Genomic_DNA"/>
</dbReference>
<keyword evidence="2" id="KW-0238">DNA-binding</keyword>
<dbReference type="PANTHER" id="PTHR33204">
    <property type="entry name" value="TRANSCRIPTIONAL REGULATOR, MARR FAMILY"/>
    <property type="match status" value="1"/>
</dbReference>
<protein>
    <submittedName>
        <fullName evidence="5">Transcriptional regulator</fullName>
    </submittedName>
</protein>
<keyword evidence="6" id="KW-1185">Reference proteome</keyword>
<dbReference type="InterPro" id="IPR036388">
    <property type="entry name" value="WH-like_DNA-bd_sf"/>
</dbReference>
<dbReference type="RefSeq" id="WP_115404299.1">
    <property type="nucleotide sequence ID" value="NZ_QPKV01000008.1"/>
</dbReference>
<dbReference type="Gene3D" id="1.10.10.10">
    <property type="entry name" value="Winged helix-like DNA-binding domain superfamily/Winged helix DNA-binding domain"/>
    <property type="match status" value="1"/>
</dbReference>
<dbReference type="GO" id="GO:0003677">
    <property type="term" value="F:DNA binding"/>
    <property type="evidence" value="ECO:0007669"/>
    <property type="project" value="UniProtKB-KW"/>
</dbReference>
<keyword evidence="1" id="KW-0805">Transcription regulation</keyword>
<gene>
    <name evidence="5" type="ORF">DU508_18630</name>
</gene>
<evidence type="ECO:0000313" key="6">
    <source>
        <dbReference type="Proteomes" id="UP000253961"/>
    </source>
</evidence>
<dbReference type="SUPFAM" id="SSF46785">
    <property type="entry name" value="Winged helix' DNA-binding domain"/>
    <property type="match status" value="1"/>
</dbReference>
<sequence length="119" mass="13621">MTKEEQQLSPVTCSAHHRAISDTMDILSGKWKIRIIGELIFGKKRFGELLSSIEGIAAKMLSKELQDLETNQLVKRTVRQTKPITVEYELTAYGRTVKPVITAMANWGQQHRELIRKKQ</sequence>
<reference evidence="5 6" key="1">
    <citation type="submission" date="2018-07" db="EMBL/GenBank/DDBJ databases">
        <title>Pedobacter sp. nov., isolated from soil.</title>
        <authorList>
            <person name="Zhou L.Y."/>
            <person name="Du Z.J."/>
        </authorList>
    </citation>
    <scope>NUCLEOTIDE SEQUENCE [LARGE SCALE GENOMIC DNA]</scope>
    <source>
        <strain evidence="5 6">JDX94</strain>
    </source>
</reference>
<dbReference type="OrthoDB" id="2619345at2"/>
<dbReference type="InterPro" id="IPR036390">
    <property type="entry name" value="WH_DNA-bd_sf"/>
</dbReference>
<dbReference type="InterPro" id="IPR002577">
    <property type="entry name" value="HTH_HxlR"/>
</dbReference>
<evidence type="ECO:0000259" key="4">
    <source>
        <dbReference type="PROSITE" id="PS51118"/>
    </source>
</evidence>
<organism evidence="5 6">
    <name type="scientific">Pedobacter chinensis</name>
    <dbReference type="NCBI Taxonomy" id="2282421"/>
    <lineage>
        <taxon>Bacteria</taxon>
        <taxon>Pseudomonadati</taxon>
        <taxon>Bacteroidota</taxon>
        <taxon>Sphingobacteriia</taxon>
        <taxon>Sphingobacteriales</taxon>
        <taxon>Sphingobacteriaceae</taxon>
        <taxon>Pedobacter</taxon>
    </lineage>
</organism>
<evidence type="ECO:0000313" key="5">
    <source>
        <dbReference type="EMBL" id="RDC55188.1"/>
    </source>
</evidence>
<evidence type="ECO:0000256" key="2">
    <source>
        <dbReference type="ARBA" id="ARBA00023125"/>
    </source>
</evidence>
<dbReference type="Proteomes" id="UP000253961">
    <property type="component" value="Unassembled WGS sequence"/>
</dbReference>
<evidence type="ECO:0000256" key="3">
    <source>
        <dbReference type="ARBA" id="ARBA00023163"/>
    </source>
</evidence>
<accession>A0A369PYM1</accession>
<evidence type="ECO:0000256" key="1">
    <source>
        <dbReference type="ARBA" id="ARBA00023015"/>
    </source>
</evidence>
<dbReference type="Pfam" id="PF01638">
    <property type="entry name" value="HxlR"/>
    <property type="match status" value="1"/>
</dbReference>
<keyword evidence="3" id="KW-0804">Transcription</keyword>
<comment type="caution">
    <text evidence="5">The sequence shown here is derived from an EMBL/GenBank/DDBJ whole genome shotgun (WGS) entry which is preliminary data.</text>
</comment>
<dbReference type="PROSITE" id="PS51118">
    <property type="entry name" value="HTH_HXLR"/>
    <property type="match status" value="1"/>
</dbReference>